<proteinExistence type="predicted"/>
<organism evidence="2 3">
    <name type="scientific">Lachnellula suecica</name>
    <dbReference type="NCBI Taxonomy" id="602035"/>
    <lineage>
        <taxon>Eukaryota</taxon>
        <taxon>Fungi</taxon>
        <taxon>Dikarya</taxon>
        <taxon>Ascomycota</taxon>
        <taxon>Pezizomycotina</taxon>
        <taxon>Leotiomycetes</taxon>
        <taxon>Helotiales</taxon>
        <taxon>Lachnaceae</taxon>
        <taxon>Lachnellula</taxon>
    </lineage>
</organism>
<sequence length="476" mass="53585">MPGVIIERHNIVYCLLASLPIAFHKCHPSSLSIQKSAKFLTNATTTRKQPSWRTPPPSRFRSSILLAFGLRTLYLIFWTDVLTLDYGGHAVDVLTGGWGGVESVGDHAQNLEGSAEGMPTPDAVPRPTSSRMKPGTEKHPTQSLPRKYVPGYVRPYPKYNTKVWKAANKGRFHLCDGPFGPIQDIEAFSGHPSKIRDPLVGSYVPLDIDSNSCFERETRLGIYEYSGEEIMKAIDWGALQKKCAYLNSDRFIQNISNSTEIRSSKGTRDVSNSTSKTIEDEAEGRKQGLHGMPTFAAKSKSRTATLIRVNSGQKYTENGKQNIRSLITELSLKNGAEYQIWLLVYVKDAGLPAHNSAITTKHFLSFRPVFIKTEKATGSPVQKSSQDYPEYDFIWNWEFDVRYTGHHYNLLEKLAAFAYVQSRRKLWERNERFNIRKYHGPYNTVFRKSVRKLTGSDAIWGAPSTNGIKAIGTVRP</sequence>
<dbReference type="Pfam" id="PF11885">
    <property type="entry name" value="DUF3405"/>
    <property type="match status" value="2"/>
</dbReference>
<protein>
    <submittedName>
        <fullName evidence="2">Uncharacterized protein</fullName>
    </submittedName>
</protein>
<feature type="region of interest" description="Disordered" evidence="1">
    <location>
        <begin position="262"/>
        <end position="284"/>
    </location>
</feature>
<dbReference type="AlphaFoldDB" id="A0A8T9CEB8"/>
<evidence type="ECO:0000313" key="3">
    <source>
        <dbReference type="Proteomes" id="UP000469558"/>
    </source>
</evidence>
<accession>A0A8T9CEB8</accession>
<gene>
    <name evidence="2" type="ORF">LSUE1_G003821</name>
</gene>
<evidence type="ECO:0000313" key="2">
    <source>
        <dbReference type="EMBL" id="TVY82074.1"/>
    </source>
</evidence>
<dbReference type="InterPro" id="IPR021822">
    <property type="entry name" value="DUF3405"/>
</dbReference>
<dbReference type="PANTHER" id="PTHR36205">
    <property type="entry name" value="CHROMOSOME 19, WHOLE GENOME SHOTGUN SEQUENCE"/>
    <property type="match status" value="1"/>
</dbReference>
<dbReference type="Proteomes" id="UP000469558">
    <property type="component" value="Unassembled WGS sequence"/>
</dbReference>
<dbReference type="OrthoDB" id="3353407at2759"/>
<keyword evidence="3" id="KW-1185">Reference proteome</keyword>
<reference evidence="2 3" key="1">
    <citation type="submission" date="2018-05" db="EMBL/GenBank/DDBJ databases">
        <title>Genome sequencing and assembly of the regulated plant pathogen Lachnellula willkommii and related sister species for the development of diagnostic species identification markers.</title>
        <authorList>
            <person name="Giroux E."/>
            <person name="Bilodeau G."/>
        </authorList>
    </citation>
    <scope>NUCLEOTIDE SEQUENCE [LARGE SCALE GENOMIC DNA]</scope>
    <source>
        <strain evidence="2 3">CBS 268.59</strain>
    </source>
</reference>
<dbReference type="PANTHER" id="PTHR36205:SF2">
    <property type="entry name" value="MAJOR FACILITATOR SUPERFAMILY TRANSPORTER"/>
    <property type="match status" value="1"/>
</dbReference>
<comment type="caution">
    <text evidence="2">The sequence shown here is derived from an EMBL/GenBank/DDBJ whole genome shotgun (WGS) entry which is preliminary data.</text>
</comment>
<feature type="region of interest" description="Disordered" evidence="1">
    <location>
        <begin position="111"/>
        <end position="144"/>
    </location>
</feature>
<evidence type="ECO:0000256" key="1">
    <source>
        <dbReference type="SAM" id="MobiDB-lite"/>
    </source>
</evidence>
<dbReference type="EMBL" id="QGMK01000375">
    <property type="protein sequence ID" value="TVY82074.1"/>
    <property type="molecule type" value="Genomic_DNA"/>
</dbReference>
<name>A0A8T9CEB8_9HELO</name>